<evidence type="ECO:0000256" key="7">
    <source>
        <dbReference type="ARBA" id="ARBA00022917"/>
    </source>
</evidence>
<evidence type="ECO:0000256" key="11">
    <source>
        <dbReference type="RuleBase" id="RU363037"/>
    </source>
</evidence>
<keyword evidence="15" id="KW-1185">Reference proteome</keyword>
<evidence type="ECO:0000256" key="1">
    <source>
        <dbReference type="ARBA" id="ARBA00004173"/>
    </source>
</evidence>
<evidence type="ECO:0000313" key="15">
    <source>
        <dbReference type="Proteomes" id="UP001301769"/>
    </source>
</evidence>
<name>A0AAN6YFX9_9PEZI</name>
<dbReference type="FunFam" id="3.40.50.620:FF:000045">
    <property type="entry name" value="Glutamate--tRNA ligase, mitochondrial"/>
    <property type="match status" value="1"/>
</dbReference>
<dbReference type="InterPro" id="IPR008925">
    <property type="entry name" value="aa_tRNA-synth_I_cd-bd_sf"/>
</dbReference>
<protein>
    <recommendedName>
        <fullName evidence="10">Glutamate--tRNA ligase, mitochondrial</fullName>
        <ecNumber evidence="3">6.1.1.17</ecNumber>
    </recommendedName>
    <alternativeName>
        <fullName evidence="9">Glutamyl-tRNA synthetase</fullName>
    </alternativeName>
</protein>
<evidence type="ECO:0000259" key="12">
    <source>
        <dbReference type="Pfam" id="PF00749"/>
    </source>
</evidence>
<evidence type="ECO:0000256" key="6">
    <source>
        <dbReference type="ARBA" id="ARBA00022840"/>
    </source>
</evidence>
<feature type="domain" description="Glutamyl/glutaminyl-tRNA synthetase class Ib catalytic" evidence="12">
    <location>
        <begin position="55"/>
        <end position="357"/>
    </location>
</feature>
<dbReference type="AlphaFoldDB" id="A0AAN6YFX9"/>
<dbReference type="GO" id="GO:0006424">
    <property type="term" value="P:glutamyl-tRNA aminoacylation"/>
    <property type="evidence" value="ECO:0007669"/>
    <property type="project" value="InterPro"/>
</dbReference>
<dbReference type="GO" id="GO:0005524">
    <property type="term" value="F:ATP binding"/>
    <property type="evidence" value="ECO:0007669"/>
    <property type="project" value="UniProtKB-KW"/>
</dbReference>
<feature type="domain" description="Aminoacyl-tRNA synthetase class I anticodon-binding" evidence="13">
    <location>
        <begin position="555"/>
        <end position="594"/>
    </location>
</feature>
<dbReference type="NCBIfam" id="TIGR00464">
    <property type="entry name" value="gltX_bact"/>
    <property type="match status" value="1"/>
</dbReference>
<evidence type="ECO:0000313" key="14">
    <source>
        <dbReference type="EMBL" id="KAK4217890.1"/>
    </source>
</evidence>
<dbReference type="InterPro" id="IPR033910">
    <property type="entry name" value="GluRS_core"/>
</dbReference>
<dbReference type="GO" id="GO:0008270">
    <property type="term" value="F:zinc ion binding"/>
    <property type="evidence" value="ECO:0007669"/>
    <property type="project" value="InterPro"/>
</dbReference>
<dbReference type="EC" id="6.1.1.17" evidence="3"/>
<dbReference type="GO" id="GO:0005739">
    <property type="term" value="C:mitochondrion"/>
    <property type="evidence" value="ECO:0007669"/>
    <property type="project" value="UniProtKB-SubCell"/>
</dbReference>
<dbReference type="InterPro" id="IPR020751">
    <property type="entry name" value="aa-tRNA-synth_I_codon-bd_sub2"/>
</dbReference>
<dbReference type="Gene3D" id="1.10.10.350">
    <property type="match status" value="1"/>
</dbReference>
<keyword evidence="7 11" id="KW-0648">Protein biosynthesis</keyword>
<dbReference type="Pfam" id="PF00749">
    <property type="entry name" value="tRNA-synt_1c"/>
    <property type="match status" value="1"/>
</dbReference>
<dbReference type="SUPFAM" id="SSF48163">
    <property type="entry name" value="An anticodon-binding domain of class I aminoacyl-tRNA synthetases"/>
    <property type="match status" value="1"/>
</dbReference>
<dbReference type="PANTHER" id="PTHR43311:SF2">
    <property type="entry name" value="GLUTAMATE--TRNA LIGASE, MITOCHONDRIAL-RELATED"/>
    <property type="match status" value="1"/>
</dbReference>
<dbReference type="EMBL" id="MU858056">
    <property type="protein sequence ID" value="KAK4217890.1"/>
    <property type="molecule type" value="Genomic_DNA"/>
</dbReference>
<dbReference type="InterPro" id="IPR014729">
    <property type="entry name" value="Rossmann-like_a/b/a_fold"/>
</dbReference>
<dbReference type="Gene3D" id="3.40.50.620">
    <property type="entry name" value="HUPs"/>
    <property type="match status" value="1"/>
</dbReference>
<comment type="similarity">
    <text evidence="2">Belongs to the class-I aminoacyl-tRNA synthetase family. Glutamate--tRNA ligase type 1 subfamily.</text>
</comment>
<dbReference type="InterPro" id="IPR004527">
    <property type="entry name" value="Glu-tRNA-ligase_bac/mito"/>
</dbReference>
<dbReference type="PANTHER" id="PTHR43311">
    <property type="entry name" value="GLUTAMATE--TRNA LIGASE"/>
    <property type="match status" value="1"/>
</dbReference>
<evidence type="ECO:0000256" key="3">
    <source>
        <dbReference type="ARBA" id="ARBA00012835"/>
    </source>
</evidence>
<dbReference type="PRINTS" id="PR00987">
    <property type="entry name" value="TRNASYNTHGLU"/>
</dbReference>
<comment type="caution">
    <text evidence="14">The sequence shown here is derived from an EMBL/GenBank/DDBJ whole genome shotgun (WGS) entry which is preliminary data.</text>
</comment>
<evidence type="ECO:0000256" key="4">
    <source>
        <dbReference type="ARBA" id="ARBA00022598"/>
    </source>
</evidence>
<proteinExistence type="inferred from homology"/>
<organism evidence="14 15">
    <name type="scientific">Rhypophila decipiens</name>
    <dbReference type="NCBI Taxonomy" id="261697"/>
    <lineage>
        <taxon>Eukaryota</taxon>
        <taxon>Fungi</taxon>
        <taxon>Dikarya</taxon>
        <taxon>Ascomycota</taxon>
        <taxon>Pezizomycotina</taxon>
        <taxon>Sordariomycetes</taxon>
        <taxon>Sordariomycetidae</taxon>
        <taxon>Sordariales</taxon>
        <taxon>Naviculisporaceae</taxon>
        <taxon>Rhypophila</taxon>
    </lineage>
</organism>
<dbReference type="GO" id="GO:0000049">
    <property type="term" value="F:tRNA binding"/>
    <property type="evidence" value="ECO:0007669"/>
    <property type="project" value="InterPro"/>
</dbReference>
<keyword evidence="4 11" id="KW-0436">Ligase</keyword>
<dbReference type="InterPro" id="IPR045462">
    <property type="entry name" value="aa-tRNA-synth_I_cd-bd"/>
</dbReference>
<evidence type="ECO:0000256" key="2">
    <source>
        <dbReference type="ARBA" id="ARBA00007894"/>
    </source>
</evidence>
<accession>A0AAN6YFX9</accession>
<keyword evidence="5 11" id="KW-0547">Nucleotide-binding</keyword>
<dbReference type="CDD" id="cd00808">
    <property type="entry name" value="GluRS_core"/>
    <property type="match status" value="1"/>
</dbReference>
<evidence type="ECO:0000256" key="8">
    <source>
        <dbReference type="ARBA" id="ARBA00023146"/>
    </source>
</evidence>
<evidence type="ECO:0000259" key="13">
    <source>
        <dbReference type="Pfam" id="PF19269"/>
    </source>
</evidence>
<reference evidence="14" key="2">
    <citation type="submission" date="2023-05" db="EMBL/GenBank/DDBJ databases">
        <authorList>
            <consortium name="Lawrence Berkeley National Laboratory"/>
            <person name="Steindorff A."/>
            <person name="Hensen N."/>
            <person name="Bonometti L."/>
            <person name="Westerberg I."/>
            <person name="Brannstrom I.O."/>
            <person name="Guillou S."/>
            <person name="Cros-Aarteil S."/>
            <person name="Calhoun S."/>
            <person name="Haridas S."/>
            <person name="Kuo A."/>
            <person name="Mondo S."/>
            <person name="Pangilinan J."/>
            <person name="Riley R."/>
            <person name="Labutti K."/>
            <person name="Andreopoulos B."/>
            <person name="Lipzen A."/>
            <person name="Chen C."/>
            <person name="Yanf M."/>
            <person name="Daum C."/>
            <person name="Ng V."/>
            <person name="Clum A."/>
            <person name="Ohm R."/>
            <person name="Martin F."/>
            <person name="Silar P."/>
            <person name="Natvig D."/>
            <person name="Lalanne C."/>
            <person name="Gautier V."/>
            <person name="Ament-Velasquez S.L."/>
            <person name="Kruys A."/>
            <person name="Hutchinson M.I."/>
            <person name="Powell A.J."/>
            <person name="Barry K."/>
            <person name="Miller A.N."/>
            <person name="Grigoriev I.V."/>
            <person name="Debuchy R."/>
            <person name="Gladieux P."/>
            <person name="Thoren M.H."/>
            <person name="Johannesson H."/>
        </authorList>
    </citation>
    <scope>NUCLEOTIDE SEQUENCE</scope>
    <source>
        <strain evidence="14">PSN293</strain>
    </source>
</reference>
<evidence type="ECO:0000256" key="9">
    <source>
        <dbReference type="ARBA" id="ARBA00030865"/>
    </source>
</evidence>
<dbReference type="InterPro" id="IPR049940">
    <property type="entry name" value="GluQ/Sye"/>
</dbReference>
<keyword evidence="8 11" id="KW-0030">Aminoacyl-tRNA synthetase</keyword>
<dbReference type="InterPro" id="IPR020058">
    <property type="entry name" value="Glu/Gln-tRNA-synth_Ib_cat-dom"/>
</dbReference>
<dbReference type="Pfam" id="PF19269">
    <property type="entry name" value="Anticodon_2"/>
    <property type="match status" value="1"/>
</dbReference>
<comment type="subcellular location">
    <subcellularLocation>
        <location evidence="1">Mitochondrion</location>
    </subcellularLocation>
</comment>
<dbReference type="Proteomes" id="UP001301769">
    <property type="component" value="Unassembled WGS sequence"/>
</dbReference>
<gene>
    <name evidence="14" type="ORF">QBC37DRAFT_413483</name>
</gene>
<dbReference type="GO" id="GO:0004818">
    <property type="term" value="F:glutamate-tRNA ligase activity"/>
    <property type="evidence" value="ECO:0007669"/>
    <property type="project" value="UniProtKB-EC"/>
</dbReference>
<dbReference type="HAMAP" id="MF_00022">
    <property type="entry name" value="Glu_tRNA_synth_type1"/>
    <property type="match status" value="1"/>
</dbReference>
<dbReference type="SUPFAM" id="SSF52374">
    <property type="entry name" value="Nucleotidylyl transferase"/>
    <property type="match status" value="1"/>
</dbReference>
<evidence type="ECO:0000256" key="5">
    <source>
        <dbReference type="ARBA" id="ARBA00022741"/>
    </source>
</evidence>
<keyword evidence="6 11" id="KW-0067">ATP-binding</keyword>
<reference evidence="14" key="1">
    <citation type="journal article" date="2023" name="Mol. Phylogenet. Evol.">
        <title>Genome-scale phylogeny and comparative genomics of the fungal order Sordariales.</title>
        <authorList>
            <person name="Hensen N."/>
            <person name="Bonometti L."/>
            <person name="Westerberg I."/>
            <person name="Brannstrom I.O."/>
            <person name="Guillou S."/>
            <person name="Cros-Aarteil S."/>
            <person name="Calhoun S."/>
            <person name="Haridas S."/>
            <person name="Kuo A."/>
            <person name="Mondo S."/>
            <person name="Pangilinan J."/>
            <person name="Riley R."/>
            <person name="LaButti K."/>
            <person name="Andreopoulos B."/>
            <person name="Lipzen A."/>
            <person name="Chen C."/>
            <person name="Yan M."/>
            <person name="Daum C."/>
            <person name="Ng V."/>
            <person name="Clum A."/>
            <person name="Steindorff A."/>
            <person name="Ohm R.A."/>
            <person name="Martin F."/>
            <person name="Silar P."/>
            <person name="Natvig D.O."/>
            <person name="Lalanne C."/>
            <person name="Gautier V."/>
            <person name="Ament-Velasquez S.L."/>
            <person name="Kruys A."/>
            <person name="Hutchinson M.I."/>
            <person name="Powell A.J."/>
            <person name="Barry K."/>
            <person name="Miller A.N."/>
            <person name="Grigoriev I.V."/>
            <person name="Debuchy R."/>
            <person name="Gladieux P."/>
            <person name="Hiltunen Thoren M."/>
            <person name="Johannesson H."/>
        </authorList>
    </citation>
    <scope>NUCLEOTIDE SEQUENCE</scope>
    <source>
        <strain evidence="14">PSN293</strain>
    </source>
</reference>
<sequence length="608" mass="69457">MRGLVLLIRRPVCQAGPKGLLHERLWFSSSARRLANPLRKQTGKITNKLPDTPCRTRFAPSPTGYLHLGSLRTALYNYLLAKATGGQFLLRIEDTDQTRLVPDAEKRLYDDLAWAGLTWDEGPDIPDGSYGPYRQSERLHIYDQHADQLIREGKAYRCFCSPEALEHHKQAAHARGEPTHYPGTCRSVSQQESDARAANGESFAVRFKSGDKPMVIQDMVYGRYQKNEREEDFIIRKRDGFPTYHFANVVDDRLMKITHVIRGAEWLISTPKHAEMYAAFGWEPPVFAHVGLLVDEKRHKLSKRDSGVDMSWYKERHILPDTLLNFALLLGWGRPSSVKSDVMTLQDMIDNFTTKFSKGDIVVSLGKLSHLQNKHLRRLLDQEPTPENLSQLEVISKPIWDTVNSVEPLSWETGFRGLLPPLQKALQDQDSSLLTSHVRDILRASKQLPDPLDPRSLREFVLQDCIPFFFRFSEWDGWDVVTLRQFSEIIEECKVCVVAVRQAHDYLNQLQAAIRKTTSSSSSRIEGGNNEWKTSPEIVEKLVKTSAPVGDKENIKLFYAVIRWALTKQHHGPSIVDVIRLIGPEETDSRLDVARACVHRFEDQFNIS</sequence>
<dbReference type="InterPro" id="IPR000924">
    <property type="entry name" value="Glu/Gln-tRNA-synth"/>
</dbReference>
<evidence type="ECO:0000256" key="10">
    <source>
        <dbReference type="ARBA" id="ARBA00072917"/>
    </source>
</evidence>